<gene>
    <name evidence="2" type="ORF">PAPYR_13323</name>
</gene>
<accession>A0ABQ8U0E0</accession>
<organism evidence="2 3">
    <name type="scientific">Paratrimastix pyriformis</name>
    <dbReference type="NCBI Taxonomy" id="342808"/>
    <lineage>
        <taxon>Eukaryota</taxon>
        <taxon>Metamonada</taxon>
        <taxon>Preaxostyla</taxon>
        <taxon>Paratrimastigidae</taxon>
        <taxon>Paratrimastix</taxon>
    </lineage>
</organism>
<sequence length="337" mass="37494">MPCTTYHAGTGLRYRNYDAHWVQVRLAVCLCVWCGKIVSICVNQYASINMCQSICVNQYVSINMCQSICVNQYVSINMCQSICVNQYVSINMCQSICVNQYVAHYTTDAHSGMLRYYVGLGNTRYDTDFRPYVDIGNVGCAIFSNNGYTGSVCQGGCAAVTLPTATANGMTLYARVRAQDRASNYIDGDAIPFMIDVTAPVVDHVWDGHNTTADETYSNVWQEISGRWTFSDPESTPDYLMSASQRNFLGCVILIFGVVCEFWWCVNFGAHRLFVSFLGGIYVIFGVFVNFGVCDFLGCEFYDPESTPDYLMSASPSFVCVIFGMSTPDYLMSAKPP</sequence>
<keyword evidence="3" id="KW-1185">Reference proteome</keyword>
<protein>
    <recommendedName>
        <fullName evidence="4">Transmembrane protein</fullName>
    </recommendedName>
</protein>
<evidence type="ECO:0000313" key="3">
    <source>
        <dbReference type="Proteomes" id="UP001141327"/>
    </source>
</evidence>
<proteinExistence type="predicted"/>
<feature type="transmembrane region" description="Helical" evidence="1">
    <location>
        <begin position="273"/>
        <end position="298"/>
    </location>
</feature>
<reference evidence="2" key="1">
    <citation type="journal article" date="2022" name="bioRxiv">
        <title>Genomics of Preaxostyla Flagellates Illuminates Evolutionary Transitions and the Path Towards Mitochondrial Loss.</title>
        <authorList>
            <person name="Novak L.V.F."/>
            <person name="Treitli S.C."/>
            <person name="Pyrih J."/>
            <person name="Halakuc P."/>
            <person name="Pipaliya S.V."/>
            <person name="Vacek V."/>
            <person name="Brzon O."/>
            <person name="Soukal P."/>
            <person name="Eme L."/>
            <person name="Dacks J.B."/>
            <person name="Karnkowska A."/>
            <person name="Elias M."/>
            <person name="Hampl V."/>
        </authorList>
    </citation>
    <scope>NUCLEOTIDE SEQUENCE</scope>
    <source>
        <strain evidence="2">RCP-MX</strain>
    </source>
</reference>
<comment type="caution">
    <text evidence="2">The sequence shown here is derived from an EMBL/GenBank/DDBJ whole genome shotgun (WGS) entry which is preliminary data.</text>
</comment>
<keyword evidence="1" id="KW-0812">Transmembrane</keyword>
<feature type="transmembrane region" description="Helical" evidence="1">
    <location>
        <begin position="247"/>
        <end position="266"/>
    </location>
</feature>
<dbReference type="EMBL" id="JAPMOS010000484">
    <property type="protein sequence ID" value="KAJ4452501.1"/>
    <property type="molecule type" value="Genomic_DNA"/>
</dbReference>
<keyword evidence="1" id="KW-1133">Transmembrane helix</keyword>
<evidence type="ECO:0000313" key="2">
    <source>
        <dbReference type="EMBL" id="KAJ4452501.1"/>
    </source>
</evidence>
<dbReference type="Proteomes" id="UP001141327">
    <property type="component" value="Unassembled WGS sequence"/>
</dbReference>
<name>A0ABQ8U0E0_9EUKA</name>
<evidence type="ECO:0000256" key="1">
    <source>
        <dbReference type="SAM" id="Phobius"/>
    </source>
</evidence>
<keyword evidence="1" id="KW-0472">Membrane</keyword>
<evidence type="ECO:0008006" key="4">
    <source>
        <dbReference type="Google" id="ProtNLM"/>
    </source>
</evidence>